<reference evidence="1 2" key="1">
    <citation type="journal article" date="2011" name="Int. J. Syst. Evol. Microbiol.">
        <title>Zhongshania antarctica gen. nov., sp. nov. and Zhongshania guokunii sp. nov., gammaproteobacteria respectively isolated from coastal attached (fast) ice and surface seawater of the Antarctic.</title>
        <authorList>
            <person name="Li H.J."/>
            <person name="Zhang X.Y."/>
            <person name="Chen C.X."/>
            <person name="Zhang Y.J."/>
            <person name="Gao Z.M."/>
            <person name="Yu Y."/>
            <person name="Chen X.L."/>
            <person name="Chen B."/>
            <person name="Zhang Y.Z."/>
        </authorList>
    </citation>
    <scope>NUCLEOTIDE SEQUENCE [LARGE SCALE GENOMIC DNA]</scope>
    <source>
        <strain evidence="1 2">15-R06ZXC-3</strain>
    </source>
</reference>
<evidence type="ECO:0000313" key="1">
    <source>
        <dbReference type="EMBL" id="MEX1663830.1"/>
    </source>
</evidence>
<accession>A0ABV3TRC5</accession>
<dbReference type="EMBL" id="JBFRYC010000071">
    <property type="protein sequence ID" value="MEX1663830.1"/>
    <property type="molecule type" value="Genomic_DNA"/>
</dbReference>
<gene>
    <name evidence="1" type="ORF">AB4874_19950</name>
</gene>
<proteinExistence type="predicted"/>
<dbReference type="Proteomes" id="UP001557465">
    <property type="component" value="Unassembled WGS sequence"/>
</dbReference>
<sequence>IARMMTSGRHHLSKADSIFVAQIEHALPQLAQDRRLLDAFTSMIRNGEESGLAAWLDQAKASGLAAFARGLSADLDAVAAALREPWS</sequence>
<feature type="non-terminal residue" evidence="1">
    <location>
        <position position="87"/>
    </location>
</feature>
<evidence type="ECO:0000313" key="2">
    <source>
        <dbReference type="Proteomes" id="UP001557465"/>
    </source>
</evidence>
<organism evidence="1 2">
    <name type="scientific">Thioclava arctica</name>
    <dbReference type="NCBI Taxonomy" id="3238301"/>
    <lineage>
        <taxon>Bacteria</taxon>
        <taxon>Pseudomonadati</taxon>
        <taxon>Pseudomonadota</taxon>
        <taxon>Alphaproteobacteria</taxon>
        <taxon>Rhodobacterales</taxon>
        <taxon>Paracoccaceae</taxon>
        <taxon>Thioclava</taxon>
    </lineage>
</organism>
<name>A0ABV3TRC5_9RHOB</name>
<feature type="non-terminal residue" evidence="1">
    <location>
        <position position="1"/>
    </location>
</feature>
<comment type="caution">
    <text evidence="1">The sequence shown here is derived from an EMBL/GenBank/DDBJ whole genome shotgun (WGS) entry which is preliminary data.</text>
</comment>
<keyword evidence="2" id="KW-1185">Reference proteome</keyword>
<protein>
    <submittedName>
        <fullName evidence="1">ISL3 family transposase</fullName>
    </submittedName>
</protein>